<evidence type="ECO:0000256" key="12">
    <source>
        <dbReference type="ARBA" id="ARBA00023015"/>
    </source>
</evidence>
<dbReference type="InterPro" id="IPR036397">
    <property type="entry name" value="RNaseH_sf"/>
</dbReference>
<sequence>MSFIQYFQKVKEYKKQGSPKLQQKKHSNQNLSPDVIEVFNENFFQEIDKIAELAQTYNYISMDTEFPGDVFEGSTQYLLVRENVNNLKLIQLGITLSNEKGEYPKPTCTCKEKWNQSSISLLMNSGIDFEKLKLRGIEHETFAEYFIKSSLVMNSNMHWYGFHTDHDFAYLFRILSGNSIPLQSSQFLQDLSLIFPNFYDIKVIADQVLGVFRGSLFSLSERLGVYRDDNCEHQAGSDSKITAKCFFQLKNIGESLISGCKSEIFGLNQGFNDQFSKIQNQLNNGVKLRDQLFNQEIPENDFDQFLVDQEIYDEDYEIEQYESTNQSFQNFQDQQKASPNYLTMHPGLAAQLDNSQNFMQMTLIDPYQQAQDQNMLFQQQLYKFQNVKALDQFKPGQSNGVNTPTTQTTPSPPLHSAQFNNSPLFNAQNSNLSLKPTGQEFYYNTYQQQVQSIPIQNQQQSMYQQNINSNLQQFNQYLSIQQQIQQQQLPASLFQVYKNM</sequence>
<comment type="similarity">
    <text evidence="4">Belongs to the CAF1 family.</text>
</comment>
<dbReference type="Gene3D" id="3.30.420.10">
    <property type="entry name" value="Ribonuclease H-like superfamily/Ribonuclease H"/>
    <property type="match status" value="1"/>
</dbReference>
<keyword evidence="11" id="KW-0694">RNA-binding</keyword>
<keyword evidence="13" id="KW-0804">Transcription</keyword>
<evidence type="ECO:0000256" key="9">
    <source>
        <dbReference type="ARBA" id="ARBA00022801"/>
    </source>
</evidence>
<dbReference type="Pfam" id="PF04857">
    <property type="entry name" value="CAF1"/>
    <property type="match status" value="1"/>
</dbReference>
<comment type="subcellular location">
    <subcellularLocation>
        <location evidence="3">Cytoplasm</location>
    </subcellularLocation>
    <subcellularLocation>
        <location evidence="2">Nucleus</location>
    </subcellularLocation>
</comment>
<keyword evidence="16" id="KW-1185">Reference proteome</keyword>
<proteinExistence type="inferred from homology"/>
<dbReference type="InterPro" id="IPR039637">
    <property type="entry name" value="CNOT7/CNOT8/Pop2"/>
</dbReference>
<evidence type="ECO:0000256" key="1">
    <source>
        <dbReference type="ARBA" id="ARBA00001663"/>
    </source>
</evidence>
<organism evidence="15 16">
    <name type="scientific">Stylonychia lemnae</name>
    <name type="common">Ciliate</name>
    <dbReference type="NCBI Taxonomy" id="5949"/>
    <lineage>
        <taxon>Eukaryota</taxon>
        <taxon>Sar</taxon>
        <taxon>Alveolata</taxon>
        <taxon>Ciliophora</taxon>
        <taxon>Intramacronucleata</taxon>
        <taxon>Spirotrichea</taxon>
        <taxon>Stichotrichia</taxon>
        <taxon>Sporadotrichida</taxon>
        <taxon>Oxytrichidae</taxon>
        <taxon>Stylonychinae</taxon>
        <taxon>Stylonychia</taxon>
    </lineage>
</organism>
<comment type="catalytic activity">
    <reaction evidence="1">
        <text>Exonucleolytic cleavage of poly(A) to 5'-AMP.</text>
        <dbReference type="EC" id="3.1.13.4"/>
    </reaction>
</comment>
<evidence type="ECO:0000256" key="8">
    <source>
        <dbReference type="ARBA" id="ARBA00022723"/>
    </source>
</evidence>
<keyword evidence="10" id="KW-0269">Exonuclease</keyword>
<dbReference type="GO" id="GO:0005737">
    <property type="term" value="C:cytoplasm"/>
    <property type="evidence" value="ECO:0007669"/>
    <property type="project" value="UniProtKB-SubCell"/>
</dbReference>
<evidence type="ECO:0000256" key="13">
    <source>
        <dbReference type="ARBA" id="ARBA00023163"/>
    </source>
</evidence>
<evidence type="ECO:0000256" key="14">
    <source>
        <dbReference type="ARBA" id="ARBA00023242"/>
    </source>
</evidence>
<protein>
    <recommendedName>
        <fullName evidence="5">poly(A)-specific ribonuclease</fullName>
        <ecNumber evidence="5">3.1.13.4</ecNumber>
    </recommendedName>
</protein>
<dbReference type="InParanoid" id="A0A078B1T6"/>
<keyword evidence="14" id="KW-0539">Nucleus</keyword>
<gene>
    <name evidence="15" type="primary">Contig6767.g7239</name>
    <name evidence="15" type="ORF">STYLEM_16366</name>
</gene>
<evidence type="ECO:0000256" key="5">
    <source>
        <dbReference type="ARBA" id="ARBA00012161"/>
    </source>
</evidence>
<dbReference type="InterPro" id="IPR012337">
    <property type="entry name" value="RNaseH-like_sf"/>
</dbReference>
<name>A0A078B1T6_STYLE</name>
<evidence type="ECO:0000256" key="2">
    <source>
        <dbReference type="ARBA" id="ARBA00004123"/>
    </source>
</evidence>
<dbReference type="EMBL" id="CCKQ01015447">
    <property type="protein sequence ID" value="CDW87263.1"/>
    <property type="molecule type" value="Genomic_DNA"/>
</dbReference>
<dbReference type="AlphaFoldDB" id="A0A078B1T6"/>
<dbReference type="PANTHER" id="PTHR10797">
    <property type="entry name" value="CCR4-NOT TRANSCRIPTION COMPLEX SUBUNIT"/>
    <property type="match status" value="1"/>
</dbReference>
<dbReference type="InterPro" id="IPR006941">
    <property type="entry name" value="RNase_CAF1"/>
</dbReference>
<keyword evidence="6" id="KW-0963">Cytoplasm</keyword>
<evidence type="ECO:0000256" key="6">
    <source>
        <dbReference type="ARBA" id="ARBA00022490"/>
    </source>
</evidence>
<reference evidence="15 16" key="1">
    <citation type="submission" date="2014-06" db="EMBL/GenBank/DDBJ databases">
        <authorList>
            <person name="Swart Estienne"/>
        </authorList>
    </citation>
    <scope>NUCLEOTIDE SEQUENCE [LARGE SCALE GENOMIC DNA]</scope>
    <source>
        <strain evidence="15 16">130c</strain>
    </source>
</reference>
<dbReference type="GO" id="GO:0005634">
    <property type="term" value="C:nucleus"/>
    <property type="evidence" value="ECO:0007669"/>
    <property type="project" value="UniProtKB-SubCell"/>
</dbReference>
<dbReference type="GO" id="GO:0030014">
    <property type="term" value="C:CCR4-NOT complex"/>
    <property type="evidence" value="ECO:0007669"/>
    <property type="project" value="InterPro"/>
</dbReference>
<evidence type="ECO:0000256" key="7">
    <source>
        <dbReference type="ARBA" id="ARBA00022722"/>
    </source>
</evidence>
<evidence type="ECO:0000313" key="15">
    <source>
        <dbReference type="EMBL" id="CDW87263.1"/>
    </source>
</evidence>
<dbReference type="EC" id="3.1.13.4" evidence="5"/>
<dbReference type="Proteomes" id="UP000039865">
    <property type="component" value="Unassembled WGS sequence"/>
</dbReference>
<dbReference type="OrthoDB" id="1164111at2759"/>
<accession>A0A078B1T6</accession>
<dbReference type="GO" id="GO:0004535">
    <property type="term" value="F:poly(A)-specific ribonuclease activity"/>
    <property type="evidence" value="ECO:0007669"/>
    <property type="project" value="UniProtKB-EC"/>
</dbReference>
<evidence type="ECO:0000256" key="4">
    <source>
        <dbReference type="ARBA" id="ARBA00008372"/>
    </source>
</evidence>
<dbReference type="SUPFAM" id="SSF53098">
    <property type="entry name" value="Ribonuclease H-like"/>
    <property type="match status" value="1"/>
</dbReference>
<evidence type="ECO:0000256" key="11">
    <source>
        <dbReference type="ARBA" id="ARBA00022884"/>
    </source>
</evidence>
<keyword evidence="7" id="KW-0540">Nuclease</keyword>
<keyword evidence="8" id="KW-0479">Metal-binding</keyword>
<evidence type="ECO:0000313" key="16">
    <source>
        <dbReference type="Proteomes" id="UP000039865"/>
    </source>
</evidence>
<keyword evidence="9" id="KW-0378">Hydrolase</keyword>
<evidence type="ECO:0000256" key="3">
    <source>
        <dbReference type="ARBA" id="ARBA00004496"/>
    </source>
</evidence>
<dbReference type="GO" id="GO:0003723">
    <property type="term" value="F:RNA binding"/>
    <property type="evidence" value="ECO:0007669"/>
    <property type="project" value="UniProtKB-KW"/>
</dbReference>
<evidence type="ECO:0000256" key="10">
    <source>
        <dbReference type="ARBA" id="ARBA00022839"/>
    </source>
</evidence>
<dbReference type="GO" id="GO:0046872">
    <property type="term" value="F:metal ion binding"/>
    <property type="evidence" value="ECO:0007669"/>
    <property type="project" value="UniProtKB-KW"/>
</dbReference>
<keyword evidence="12" id="KW-0805">Transcription regulation</keyword>